<feature type="region of interest" description="Disordered" evidence="1">
    <location>
        <begin position="150"/>
        <end position="174"/>
    </location>
</feature>
<evidence type="ECO:0000313" key="3">
    <source>
        <dbReference type="EMBL" id="CAG5085799.1"/>
    </source>
</evidence>
<organism evidence="3 4">
    <name type="scientific">Parvicella tangerina</name>
    <dbReference type="NCBI Taxonomy" id="2829795"/>
    <lineage>
        <taxon>Bacteria</taxon>
        <taxon>Pseudomonadati</taxon>
        <taxon>Bacteroidota</taxon>
        <taxon>Flavobacteriia</taxon>
        <taxon>Flavobacteriales</taxon>
        <taxon>Parvicellaceae</taxon>
        <taxon>Parvicella</taxon>
    </lineage>
</organism>
<feature type="transmembrane region" description="Helical" evidence="2">
    <location>
        <begin position="177"/>
        <end position="201"/>
    </location>
</feature>
<keyword evidence="2" id="KW-0472">Membrane</keyword>
<keyword evidence="2" id="KW-1133">Transmembrane helix</keyword>
<feature type="region of interest" description="Disordered" evidence="1">
    <location>
        <begin position="63"/>
        <end position="90"/>
    </location>
</feature>
<feature type="compositionally biased region" description="Low complexity" evidence="1">
    <location>
        <begin position="156"/>
        <end position="174"/>
    </location>
</feature>
<keyword evidence="2" id="KW-0812">Transmembrane</keyword>
<accession>A0A916JPL6</accession>
<keyword evidence="4" id="KW-1185">Reference proteome</keyword>
<gene>
    <name evidence="3" type="ORF">CRYO30217_02890</name>
</gene>
<evidence type="ECO:0000313" key="4">
    <source>
        <dbReference type="Proteomes" id="UP000683507"/>
    </source>
</evidence>
<evidence type="ECO:0008006" key="5">
    <source>
        <dbReference type="Google" id="ProtNLM"/>
    </source>
</evidence>
<dbReference type="AlphaFoldDB" id="A0A916JPL6"/>
<dbReference type="EMBL" id="OU015584">
    <property type="protein sequence ID" value="CAG5085799.1"/>
    <property type="molecule type" value="Genomic_DNA"/>
</dbReference>
<reference evidence="3" key="1">
    <citation type="submission" date="2021-04" db="EMBL/GenBank/DDBJ databases">
        <authorList>
            <person name="Rodrigo-Torres L."/>
            <person name="Arahal R. D."/>
            <person name="Lucena T."/>
        </authorList>
    </citation>
    <scope>NUCLEOTIDE SEQUENCE</scope>
    <source>
        <strain evidence="3">AS29M-1</strain>
    </source>
</reference>
<dbReference type="Proteomes" id="UP000683507">
    <property type="component" value="Chromosome"/>
</dbReference>
<dbReference type="KEGG" id="ptan:CRYO30217_02890"/>
<protein>
    <recommendedName>
        <fullName evidence="5">DUF4129 domain-containing protein</fullName>
    </recommendedName>
</protein>
<evidence type="ECO:0000256" key="2">
    <source>
        <dbReference type="SAM" id="Phobius"/>
    </source>
</evidence>
<proteinExistence type="predicted"/>
<feature type="compositionally biased region" description="Low complexity" evidence="1">
    <location>
        <begin position="68"/>
        <end position="88"/>
    </location>
</feature>
<sequence length="326" mass="38257">MEQKVKCTKLLMKEPIKYLSIVWLLTLFSGLNLAFSQVDHEDYINSSTDKKEFSNKQWKKLKGKLKSESSGSNSSGEGFDGSDFSTGEGAEGDYYDYYEEEYKGEFSEYQNYEDYENSDYDHSEYDDYESYSNEDYYYEDKDDSEQFDYYEKPQEKSSQPKSRPKSSSSSSGVSSGALSFMQILLIIIGVAILAFLIYYLFMRYQEENDGAKVATNFDEVAPSEIPKTELERRLEEALGKGDYREAVRIYFIFIIKDLSDKNWIQWEKRKTNISYLIEMRNRPQYDLFNKSVSVFEVVWYGNYNIDQQSFQEVEPTFKQLLAAIHR</sequence>
<evidence type="ECO:0000256" key="1">
    <source>
        <dbReference type="SAM" id="MobiDB-lite"/>
    </source>
</evidence>
<name>A0A916JPL6_9FLAO</name>